<sequence>MKQETTFLTSGNTFLNQTILALMLFISTVSFSQVAPVLFPDGGFNIDGNLDSDGSTGDWLGTRSNSFVFDIYPAFPLGDALRASPVTAVSTFRVIDAYDGNDDIFQGGGKYTDDPSTWKVNPNAKSGGKGDINNVLLHVGQDDTGDQWVIVASDRLVTTGTSYIDFEFLQKPLTYNNSTTGFITQGQDGGRTLGDILISVSYTNGGSLATVRYYEWEVDATSALGFNYIENTTPQPTRFGASNIGTVPTNIGAYGVNQYTANQFVEAAINISAFFETGDPCDGLTIGTILVKTKSSDADTAALDDVVAPIPVRLNLGTAEIDYADADFCSPSASVNLLGVEGGTFSASPSGLAINSSTGEIDVDSSSPGTYTVTYSFTTGTCPKSVTTTVVIPDTSPVPTTIDENFCKNTGVKNYNVTATPGYTLNYYASNDPIASPLTTVPTVNTDSESVGLYIVYVSQSKAGSCESERVPVSIQIASALVVTESITNVACFEESNGAIDLTVSGGSGTYVFEWKDSSNAVIAATEDLSGLEAGTYTVTITSDSDCSFTETYTITEPVAVTV</sequence>
<proteinExistence type="predicted"/>
<gene>
    <name evidence="1" type="ORF">CJ305_13635</name>
</gene>
<reference evidence="1 2" key="1">
    <citation type="submission" date="2017-08" db="EMBL/GenBank/DDBJ databases">
        <title>The whole genome shortgun sequences of strain Leeuwenhoekiella nanhaiensis G18 from the South China Sea.</title>
        <authorList>
            <person name="Liu Q."/>
        </authorList>
    </citation>
    <scope>NUCLEOTIDE SEQUENCE [LARGE SCALE GENOMIC DNA]</scope>
    <source>
        <strain evidence="1 2">G18</strain>
    </source>
</reference>
<dbReference type="EMBL" id="NQXA01000012">
    <property type="protein sequence ID" value="PHQ28558.1"/>
    <property type="molecule type" value="Genomic_DNA"/>
</dbReference>
<evidence type="ECO:0000313" key="2">
    <source>
        <dbReference type="Proteomes" id="UP000229433"/>
    </source>
</evidence>
<dbReference type="InterPro" id="IPR025667">
    <property type="entry name" value="SprB_repeat"/>
</dbReference>
<comment type="caution">
    <text evidence="1">The sequence shown here is derived from an EMBL/GenBank/DDBJ whole genome shotgun (WGS) entry which is preliminary data.</text>
</comment>
<dbReference type="RefSeq" id="WP_143469387.1">
    <property type="nucleotide sequence ID" value="NZ_KZ319294.1"/>
</dbReference>
<keyword evidence="2" id="KW-1185">Reference proteome</keyword>
<accession>A0A2G1VP64</accession>
<dbReference type="Pfam" id="PF13573">
    <property type="entry name" value="SprB"/>
    <property type="match status" value="1"/>
</dbReference>
<dbReference type="AlphaFoldDB" id="A0A2G1VP64"/>
<dbReference type="OrthoDB" id="599464at2"/>
<organism evidence="1 2">
    <name type="scientific">Leeuwenhoekiella nanhaiensis</name>
    <dbReference type="NCBI Taxonomy" id="1655491"/>
    <lineage>
        <taxon>Bacteria</taxon>
        <taxon>Pseudomonadati</taxon>
        <taxon>Bacteroidota</taxon>
        <taxon>Flavobacteriia</taxon>
        <taxon>Flavobacteriales</taxon>
        <taxon>Flavobacteriaceae</taxon>
        <taxon>Leeuwenhoekiella</taxon>
    </lineage>
</organism>
<evidence type="ECO:0000313" key="1">
    <source>
        <dbReference type="EMBL" id="PHQ28558.1"/>
    </source>
</evidence>
<dbReference type="Proteomes" id="UP000229433">
    <property type="component" value="Unassembled WGS sequence"/>
</dbReference>
<feature type="non-terminal residue" evidence="1">
    <location>
        <position position="563"/>
    </location>
</feature>
<name>A0A2G1VP64_9FLAO</name>
<evidence type="ECO:0008006" key="3">
    <source>
        <dbReference type="Google" id="ProtNLM"/>
    </source>
</evidence>
<protein>
    <recommendedName>
        <fullName evidence="3">Ig-like domain-containing protein</fullName>
    </recommendedName>
</protein>